<feature type="region of interest" description="Disordered" evidence="1">
    <location>
        <begin position="60"/>
        <end position="89"/>
    </location>
</feature>
<protein>
    <submittedName>
        <fullName evidence="2">Uncharacterized protein</fullName>
    </submittedName>
</protein>
<dbReference type="EMBL" id="LLXX01000198">
    <property type="protein sequence ID" value="KRQ95800.1"/>
    <property type="molecule type" value="Genomic_DNA"/>
</dbReference>
<dbReference type="OrthoDB" id="8129622at2"/>
<comment type="caution">
    <text evidence="2">The sequence shown here is derived from an EMBL/GenBank/DDBJ whole genome shotgun (WGS) entry which is preliminary data.</text>
</comment>
<evidence type="ECO:0000256" key="1">
    <source>
        <dbReference type="SAM" id="MobiDB-lite"/>
    </source>
</evidence>
<dbReference type="Proteomes" id="UP000051913">
    <property type="component" value="Unassembled WGS sequence"/>
</dbReference>
<feature type="compositionally biased region" description="Basic and acidic residues" evidence="1">
    <location>
        <begin position="70"/>
        <end position="79"/>
    </location>
</feature>
<gene>
    <name evidence="2" type="ORF">CP49_31775</name>
</gene>
<sequence length="89" mass="9725">MQSGPARHFIALLLAAPLLTGCLERGQPTMADTSADDDAFCRSNNVAAGSNDYVNCRKNRDVQRGNANARTDRAQRNLAEHMLNNPTRP</sequence>
<evidence type="ECO:0000313" key="3">
    <source>
        <dbReference type="Proteomes" id="UP000051913"/>
    </source>
</evidence>
<organism evidence="2 3">
    <name type="scientific">Bradyrhizobium valentinum</name>
    <dbReference type="NCBI Taxonomy" id="1518501"/>
    <lineage>
        <taxon>Bacteria</taxon>
        <taxon>Pseudomonadati</taxon>
        <taxon>Pseudomonadota</taxon>
        <taxon>Alphaproteobacteria</taxon>
        <taxon>Hyphomicrobiales</taxon>
        <taxon>Nitrobacteraceae</taxon>
        <taxon>Bradyrhizobium</taxon>
    </lineage>
</organism>
<dbReference type="RefSeq" id="WP_057854703.1">
    <property type="nucleotide sequence ID" value="NZ_LLXX01000198.1"/>
</dbReference>
<dbReference type="STRING" id="1518501.CQ10_12095"/>
<dbReference type="AlphaFoldDB" id="A0A0R3KJ91"/>
<reference evidence="2 3" key="1">
    <citation type="submission" date="2014-03" db="EMBL/GenBank/DDBJ databases">
        <title>Bradyrhizobium valentinum sp. nov., isolated from effective nodules of Lupinus mariae-josephae, a lupine endemic of basic-lime soils in Eastern Spain.</title>
        <authorList>
            <person name="Duran D."/>
            <person name="Rey L."/>
            <person name="Navarro A."/>
            <person name="Busquets A."/>
            <person name="Imperial J."/>
            <person name="Ruiz-Argueso T."/>
        </authorList>
    </citation>
    <scope>NUCLEOTIDE SEQUENCE [LARGE SCALE GENOMIC DNA]</scope>
    <source>
        <strain evidence="2 3">LmjM3</strain>
    </source>
</reference>
<proteinExistence type="predicted"/>
<evidence type="ECO:0000313" key="2">
    <source>
        <dbReference type="EMBL" id="KRQ95800.1"/>
    </source>
</evidence>
<accession>A0A0R3KJ91</accession>
<keyword evidence="3" id="KW-1185">Reference proteome</keyword>
<dbReference type="PROSITE" id="PS51257">
    <property type="entry name" value="PROKAR_LIPOPROTEIN"/>
    <property type="match status" value="1"/>
</dbReference>
<name>A0A0R3KJ91_9BRAD</name>